<name>A0ABP9WZ90_9CHLR</name>
<gene>
    <name evidence="2" type="ORF">Hgul01_02301</name>
</gene>
<keyword evidence="1" id="KW-1133">Transmembrane helix</keyword>
<feature type="transmembrane region" description="Helical" evidence="1">
    <location>
        <begin position="124"/>
        <end position="145"/>
    </location>
</feature>
<evidence type="ECO:0000256" key="1">
    <source>
        <dbReference type="SAM" id="Phobius"/>
    </source>
</evidence>
<feature type="transmembrane region" description="Helical" evidence="1">
    <location>
        <begin position="87"/>
        <end position="104"/>
    </location>
</feature>
<organism evidence="2 3">
    <name type="scientific">Herpetosiphon gulosus</name>
    <dbReference type="NCBI Taxonomy" id="1973496"/>
    <lineage>
        <taxon>Bacteria</taxon>
        <taxon>Bacillati</taxon>
        <taxon>Chloroflexota</taxon>
        <taxon>Chloroflexia</taxon>
        <taxon>Herpetosiphonales</taxon>
        <taxon>Herpetosiphonaceae</taxon>
        <taxon>Herpetosiphon</taxon>
    </lineage>
</organism>
<keyword evidence="3" id="KW-1185">Reference proteome</keyword>
<keyword evidence="1" id="KW-0472">Membrane</keyword>
<keyword evidence="1" id="KW-0812">Transmembrane</keyword>
<evidence type="ECO:0000313" key="2">
    <source>
        <dbReference type="EMBL" id="GAA5528500.1"/>
    </source>
</evidence>
<feature type="transmembrane region" description="Helical" evidence="1">
    <location>
        <begin position="42"/>
        <end position="66"/>
    </location>
</feature>
<evidence type="ECO:0008006" key="4">
    <source>
        <dbReference type="Google" id="ProtNLM"/>
    </source>
</evidence>
<accession>A0ABP9WZ90</accession>
<proteinExistence type="predicted"/>
<protein>
    <recommendedName>
        <fullName evidence="4">Yip1 domain-containing protein</fullName>
    </recommendedName>
</protein>
<comment type="caution">
    <text evidence="2">The sequence shown here is derived from an EMBL/GenBank/DDBJ whole genome shotgun (WGS) entry which is preliminary data.</text>
</comment>
<sequence length="219" mass="24096">MNDLPINQPANPNSMPGYHVPTANLSKINHPDRWKRWVGANVIAFFMASFLFPGLFLAVSLALVYVEDRSPSLLNQFSLDARGPLGIIGYGFLSAITTIPIALIQRIALDSSIPRWSWVTKTALSVGVLMPTSTFLAHFMLGNLLSSNTSEFIVMGYLFIIFGITAFGTALIQGLEIKPVATDPLQWVWASSLTWIILSCIILSVLFSLSKIIFPPIKQ</sequence>
<dbReference type="RefSeq" id="WP_345722114.1">
    <property type="nucleotide sequence ID" value="NZ_BAABRU010000007.1"/>
</dbReference>
<reference evidence="2 3" key="1">
    <citation type="submission" date="2024-02" db="EMBL/GenBank/DDBJ databases">
        <title>Herpetosiphon gulosus NBRC 112829.</title>
        <authorList>
            <person name="Ichikawa N."/>
            <person name="Katano-Makiyama Y."/>
            <person name="Hidaka K."/>
        </authorList>
    </citation>
    <scope>NUCLEOTIDE SEQUENCE [LARGE SCALE GENOMIC DNA]</scope>
    <source>
        <strain evidence="2 3">NBRC 112829</strain>
    </source>
</reference>
<feature type="transmembrane region" description="Helical" evidence="1">
    <location>
        <begin position="187"/>
        <end position="209"/>
    </location>
</feature>
<dbReference type="Proteomes" id="UP001428290">
    <property type="component" value="Unassembled WGS sequence"/>
</dbReference>
<evidence type="ECO:0000313" key="3">
    <source>
        <dbReference type="Proteomes" id="UP001428290"/>
    </source>
</evidence>
<feature type="transmembrane region" description="Helical" evidence="1">
    <location>
        <begin position="152"/>
        <end position="175"/>
    </location>
</feature>
<dbReference type="EMBL" id="BAABRU010000007">
    <property type="protein sequence ID" value="GAA5528500.1"/>
    <property type="molecule type" value="Genomic_DNA"/>
</dbReference>